<gene>
    <name evidence="1" type="ordered locus">Ppro_1140</name>
</gene>
<dbReference type="Proteomes" id="UP000006732">
    <property type="component" value="Chromosome"/>
</dbReference>
<reference evidence="1 2" key="1">
    <citation type="submission" date="2006-10" db="EMBL/GenBank/DDBJ databases">
        <title>Complete sequence of chromosome of Pelobacter propionicus DSM 2379.</title>
        <authorList>
            <consortium name="US DOE Joint Genome Institute"/>
            <person name="Copeland A."/>
            <person name="Lucas S."/>
            <person name="Lapidus A."/>
            <person name="Barry K."/>
            <person name="Detter J.C."/>
            <person name="Glavina del Rio T."/>
            <person name="Hammon N."/>
            <person name="Israni S."/>
            <person name="Dalin E."/>
            <person name="Tice H."/>
            <person name="Pitluck S."/>
            <person name="Saunders E."/>
            <person name="Brettin T."/>
            <person name="Bruce D."/>
            <person name="Han C."/>
            <person name="Tapia R."/>
            <person name="Schmutz J."/>
            <person name="Larimer F."/>
            <person name="Land M."/>
            <person name="Hauser L."/>
            <person name="Kyrpides N."/>
            <person name="Kim E."/>
            <person name="Lovley D."/>
            <person name="Richardson P."/>
        </authorList>
    </citation>
    <scope>NUCLEOTIDE SEQUENCE [LARGE SCALE GENOMIC DNA]</scope>
    <source>
        <strain evidence="2">DSM 2379 / NBRC 103807 / OttBd1</strain>
    </source>
</reference>
<dbReference type="eggNOG" id="COG2984">
    <property type="taxonomic scope" value="Bacteria"/>
</dbReference>
<dbReference type="PANTHER" id="PTHR35271:SF1">
    <property type="entry name" value="ABC TRANSPORTER, SUBSTRATE-BINDING LIPOPROTEIN"/>
    <property type="match status" value="1"/>
</dbReference>
<dbReference type="AlphaFoldDB" id="A1AN44"/>
<dbReference type="KEGG" id="ppd:Ppro_1140"/>
<dbReference type="InterPro" id="IPR007487">
    <property type="entry name" value="ABC_transpt-TYRBP-like"/>
</dbReference>
<dbReference type="EMBL" id="CP000482">
    <property type="protein sequence ID" value="ABK98764.1"/>
    <property type="molecule type" value="Genomic_DNA"/>
</dbReference>
<protein>
    <submittedName>
        <fullName evidence="1">ABC-type uncharacterized transport system periplasmic component-like protein</fullName>
    </submittedName>
</protein>
<keyword evidence="2" id="KW-1185">Reference proteome</keyword>
<dbReference type="Gene3D" id="3.40.50.2300">
    <property type="match status" value="2"/>
</dbReference>
<dbReference type="OrthoDB" id="5644906at2"/>
<evidence type="ECO:0000313" key="1">
    <source>
        <dbReference type="EMBL" id="ABK98764.1"/>
    </source>
</evidence>
<sequence length="334" mass="37067">MFHRSPAAILAVLVMAAICLLPARGEATPYRVLVVMSYHESMPWEREIREGIESQLARTATLRYVYMNTKNDFSGGPEQARQALRVYHEFRPHGVIAADDDAVAMFVAPYLKNRVTTPVMFCGVNDEPTAYGFPAANVSGILERAHFRESIAFLHQLRPSLTRMAFLTIDNPTGRAYTRQIRQEAASYPATVSAIKLAKTLNQALAISRELRSTSDALFVIAMEGLPDASGRPLAEKEIFRAVSRCYGKPVIGMNEFNIRTGLLCAVAKNGQEQGATAARMLLRAMEGTPVSRIPITRNRNGKRLLNVRAMKSFGIKPRPVFLVGTQMVETEHE</sequence>
<proteinExistence type="predicted"/>
<accession>A1AN44</accession>
<dbReference type="HOGENOM" id="CLU_057483_1_0_7"/>
<evidence type="ECO:0000313" key="2">
    <source>
        <dbReference type="Proteomes" id="UP000006732"/>
    </source>
</evidence>
<dbReference type="PANTHER" id="PTHR35271">
    <property type="entry name" value="ABC TRANSPORTER, SUBSTRATE-BINDING LIPOPROTEIN-RELATED"/>
    <property type="match status" value="1"/>
</dbReference>
<dbReference type="Pfam" id="PF04392">
    <property type="entry name" value="ABC_sub_bind"/>
    <property type="match status" value="1"/>
</dbReference>
<dbReference type="RefSeq" id="WP_011735066.1">
    <property type="nucleotide sequence ID" value="NC_008609.1"/>
</dbReference>
<organism evidence="1 2">
    <name type="scientific">Pelobacter propionicus (strain DSM 2379 / NBRC 103807 / OttBd1)</name>
    <dbReference type="NCBI Taxonomy" id="338966"/>
    <lineage>
        <taxon>Bacteria</taxon>
        <taxon>Pseudomonadati</taxon>
        <taxon>Thermodesulfobacteriota</taxon>
        <taxon>Desulfuromonadia</taxon>
        <taxon>Desulfuromonadales</taxon>
        <taxon>Desulfuromonadaceae</taxon>
        <taxon>Pelobacter</taxon>
    </lineage>
</organism>
<name>A1AN44_PELPD</name>
<dbReference type="STRING" id="338966.Ppro_1140"/>